<evidence type="ECO:0000256" key="4">
    <source>
        <dbReference type="ARBA" id="ARBA00023136"/>
    </source>
</evidence>
<evidence type="ECO:0000256" key="5">
    <source>
        <dbReference type="SAM" id="Phobius"/>
    </source>
</evidence>
<sequence>MNDPAYGLLARMLLLFLPLPLLLTTLYLRSQYPFVQPALLPLIVLGTLHALLYPPKAQAWVQYANGFLSVGYLVRAVELLLIRDVEQLRALDRAARSSSYSWQPMPAALGWTRLRWMVDLVMNPRAIGWSHGSAKYHHPERVRDRRLAFFRSQLLTLVTAYLVFDAHQTCFSRNYPRVCSTIATILETTWGVKGAPEISENIVITYLFPISCWLAVFSFMEAVRTLYSMVTVAILGTFSDLPSGEPWMYPGWFGSVTSLLRLNLKGIWGKMWHDLCRRPLLAISVSMTPRRWPAALKTFFIFYLSFIISGTFHAAGAYATLQSTHSAAMMMAFFNVLPVFIALQQLCSELLVPQLLPPGLLADGVAWSTDAVLMAVWTLWTCPWFTKYSAVPEIIASFPLPVSLWGLLGRYM</sequence>
<feature type="transmembrane region" description="Helical" evidence="5">
    <location>
        <begin position="34"/>
        <end position="54"/>
    </location>
</feature>
<dbReference type="OrthoDB" id="1077582at2759"/>
<evidence type="ECO:0000256" key="1">
    <source>
        <dbReference type="ARBA" id="ARBA00004141"/>
    </source>
</evidence>
<dbReference type="Pfam" id="PF13813">
    <property type="entry name" value="MBOAT_2"/>
    <property type="match status" value="1"/>
</dbReference>
<dbReference type="EMBL" id="KZ559548">
    <property type="protein sequence ID" value="PLN80380.1"/>
    <property type="molecule type" value="Genomic_DNA"/>
</dbReference>
<feature type="transmembrane region" description="Helical" evidence="5">
    <location>
        <begin position="6"/>
        <end position="27"/>
    </location>
</feature>
<keyword evidence="4 5" id="KW-0472">Membrane</keyword>
<evidence type="ECO:0000256" key="3">
    <source>
        <dbReference type="ARBA" id="ARBA00022989"/>
    </source>
</evidence>
<accession>A0A2J5HSR3</accession>
<feature type="transmembrane region" description="Helical" evidence="5">
    <location>
        <begin position="203"/>
        <end position="227"/>
    </location>
</feature>
<reference evidence="8" key="1">
    <citation type="submission" date="2017-12" db="EMBL/GenBank/DDBJ databases">
        <authorList>
            <consortium name="DOE Joint Genome Institute"/>
            <person name="Mondo S.J."/>
            <person name="Kjaerbolling I."/>
            <person name="Vesth T.C."/>
            <person name="Frisvad J.C."/>
            <person name="Nybo J.L."/>
            <person name="Theobald S."/>
            <person name="Kuo A."/>
            <person name="Bowyer P."/>
            <person name="Matsuda Y."/>
            <person name="Lyhne E.K."/>
            <person name="Kogle M.E."/>
            <person name="Clum A."/>
            <person name="Lipzen A."/>
            <person name="Salamov A."/>
            <person name="Ngan C.Y."/>
            <person name="Daum C."/>
            <person name="Chiniquy J."/>
            <person name="Barry K."/>
            <person name="LaButti K."/>
            <person name="Haridas S."/>
            <person name="Simmons B.A."/>
            <person name="Magnuson J.K."/>
            <person name="Mortensen U.H."/>
            <person name="Larsen T.O."/>
            <person name="Grigoriev I.V."/>
            <person name="Baker S.E."/>
            <person name="Andersen M.R."/>
            <person name="Nordberg H.P."/>
            <person name="Cantor M.N."/>
            <person name="Hua S.X."/>
        </authorList>
    </citation>
    <scope>NUCLEOTIDE SEQUENCE [LARGE SCALE GENOMIC DNA]</scope>
    <source>
        <strain evidence="8">IBT 19404</strain>
    </source>
</reference>
<organism evidence="7 8">
    <name type="scientific">Aspergillus taichungensis</name>
    <dbReference type="NCBI Taxonomy" id="482145"/>
    <lineage>
        <taxon>Eukaryota</taxon>
        <taxon>Fungi</taxon>
        <taxon>Dikarya</taxon>
        <taxon>Ascomycota</taxon>
        <taxon>Pezizomycotina</taxon>
        <taxon>Eurotiomycetes</taxon>
        <taxon>Eurotiomycetidae</taxon>
        <taxon>Eurotiales</taxon>
        <taxon>Aspergillaceae</taxon>
        <taxon>Aspergillus</taxon>
        <taxon>Aspergillus subgen. Circumdati</taxon>
    </lineage>
</organism>
<feature type="domain" description="Wax synthase" evidence="6">
    <location>
        <begin position="250"/>
        <end position="334"/>
    </location>
</feature>
<dbReference type="InterPro" id="IPR032805">
    <property type="entry name" value="Wax_synthase_dom"/>
</dbReference>
<gene>
    <name evidence="7" type="ORF">BDW42DRAFT_171042</name>
</gene>
<keyword evidence="3 5" id="KW-1133">Transmembrane helix</keyword>
<evidence type="ECO:0000256" key="2">
    <source>
        <dbReference type="ARBA" id="ARBA00022692"/>
    </source>
</evidence>
<comment type="subcellular location">
    <subcellularLocation>
        <location evidence="1">Membrane</location>
        <topology evidence="1">Multi-pass membrane protein</topology>
    </subcellularLocation>
</comment>
<evidence type="ECO:0000313" key="7">
    <source>
        <dbReference type="EMBL" id="PLN80380.1"/>
    </source>
</evidence>
<proteinExistence type="predicted"/>
<dbReference type="GO" id="GO:0016020">
    <property type="term" value="C:membrane"/>
    <property type="evidence" value="ECO:0007669"/>
    <property type="project" value="UniProtKB-SubCell"/>
</dbReference>
<evidence type="ECO:0000259" key="6">
    <source>
        <dbReference type="Pfam" id="PF13813"/>
    </source>
</evidence>
<dbReference type="Proteomes" id="UP000235023">
    <property type="component" value="Unassembled WGS sequence"/>
</dbReference>
<name>A0A2J5HSR3_9EURO</name>
<keyword evidence="2 5" id="KW-0812">Transmembrane</keyword>
<keyword evidence="8" id="KW-1185">Reference proteome</keyword>
<feature type="transmembrane region" description="Helical" evidence="5">
    <location>
        <begin position="300"/>
        <end position="319"/>
    </location>
</feature>
<protein>
    <recommendedName>
        <fullName evidence="6">Wax synthase domain-containing protein</fullName>
    </recommendedName>
</protein>
<evidence type="ECO:0000313" key="8">
    <source>
        <dbReference type="Proteomes" id="UP000235023"/>
    </source>
</evidence>
<dbReference type="AlphaFoldDB" id="A0A2J5HSR3"/>